<accession>A0A4Q9MEU4</accession>
<feature type="region of interest" description="Disordered" evidence="5">
    <location>
        <begin position="205"/>
        <end position="329"/>
    </location>
</feature>
<dbReference type="SUPFAM" id="SSF50891">
    <property type="entry name" value="Cyclophilin-like"/>
    <property type="match status" value="1"/>
</dbReference>
<gene>
    <name evidence="7" type="ORF">BD311DRAFT_728184</name>
</gene>
<dbReference type="EC" id="5.2.1.8" evidence="2"/>
<feature type="compositionally biased region" description="Basic residues" evidence="5">
    <location>
        <begin position="274"/>
        <end position="298"/>
    </location>
</feature>
<evidence type="ECO:0000256" key="2">
    <source>
        <dbReference type="ARBA" id="ARBA00013194"/>
    </source>
</evidence>
<organism evidence="7">
    <name type="scientific">Dichomitus squalens</name>
    <dbReference type="NCBI Taxonomy" id="114155"/>
    <lineage>
        <taxon>Eukaryota</taxon>
        <taxon>Fungi</taxon>
        <taxon>Dikarya</taxon>
        <taxon>Basidiomycota</taxon>
        <taxon>Agaricomycotina</taxon>
        <taxon>Agaricomycetes</taxon>
        <taxon>Polyporales</taxon>
        <taxon>Polyporaceae</taxon>
        <taxon>Dichomitus</taxon>
    </lineage>
</organism>
<dbReference type="FunFam" id="2.40.100.10:FF:000025">
    <property type="entry name" value="Peptidyl-prolyl cis-trans isomerase CYP19-2"/>
    <property type="match status" value="1"/>
</dbReference>
<dbReference type="PANTHER" id="PTHR11071">
    <property type="entry name" value="PEPTIDYL-PROLYL CIS-TRANS ISOMERASE"/>
    <property type="match status" value="1"/>
</dbReference>
<dbReference type="Proteomes" id="UP000292957">
    <property type="component" value="Unassembled WGS sequence"/>
</dbReference>
<dbReference type="PANTHER" id="PTHR11071:SF561">
    <property type="entry name" value="PEPTIDYL-PROLYL CIS-TRANS ISOMERASE D-RELATED"/>
    <property type="match status" value="1"/>
</dbReference>
<sequence>MVRPRVFFDVTIDNQPVGRVIFELFNDTAPKTCENFRALCTGEKGISPLSERPLYYKNSIIHRSINGFMIQGGDFTKRNGTGGESIYGAPFADEDLTRPLDSEGLLCMANKGPNTNNSQFFVTLRDCPHLNGKSAPSLAPAWTLPAYFMPNALCVRPPTGKHVVFGRVIRGYDVVERIADVPTDEKDRPRAPVVIANSGELMLRAQAQQQAKQPSPKSTSASASESEEDERRRHDKKRRRSSRSLSRSRSRSRSPDRGRSRTRSGSPASDRERKRQKSSKKKDKKKHKHKKDKEKKARAASPSGGADGEPASETESQYDARLEREEKERIEEARKRELARIAQRLKEEEERRAQESGGVRFKGRGRMKYVDPELQRDRR</sequence>
<proteinExistence type="predicted"/>
<dbReference type="InterPro" id="IPR029000">
    <property type="entry name" value="Cyclophilin-like_dom_sf"/>
</dbReference>
<keyword evidence="4" id="KW-0413">Isomerase</keyword>
<protein>
    <recommendedName>
        <fullName evidence="2">peptidylprolyl isomerase</fullName>
        <ecNumber evidence="2">5.2.1.8</ecNumber>
    </recommendedName>
</protein>
<name>A0A4Q9MEU4_9APHY</name>
<comment type="catalytic activity">
    <reaction evidence="1">
        <text>[protein]-peptidylproline (omega=180) = [protein]-peptidylproline (omega=0)</text>
        <dbReference type="Rhea" id="RHEA:16237"/>
        <dbReference type="Rhea" id="RHEA-COMP:10747"/>
        <dbReference type="Rhea" id="RHEA-COMP:10748"/>
        <dbReference type="ChEBI" id="CHEBI:83833"/>
        <dbReference type="ChEBI" id="CHEBI:83834"/>
        <dbReference type="EC" id="5.2.1.8"/>
    </reaction>
</comment>
<dbReference type="GO" id="GO:0006457">
    <property type="term" value="P:protein folding"/>
    <property type="evidence" value="ECO:0007669"/>
    <property type="project" value="TreeGrafter"/>
</dbReference>
<dbReference type="EMBL" id="ML143465">
    <property type="protein sequence ID" value="TBU25187.1"/>
    <property type="molecule type" value="Genomic_DNA"/>
</dbReference>
<evidence type="ECO:0000259" key="6">
    <source>
        <dbReference type="PROSITE" id="PS50072"/>
    </source>
</evidence>
<feature type="compositionally biased region" description="Basic and acidic residues" evidence="5">
    <location>
        <begin position="368"/>
        <end position="379"/>
    </location>
</feature>
<evidence type="ECO:0000256" key="3">
    <source>
        <dbReference type="ARBA" id="ARBA00023110"/>
    </source>
</evidence>
<evidence type="ECO:0000313" key="7">
    <source>
        <dbReference type="EMBL" id="TBU25187.1"/>
    </source>
</evidence>
<dbReference type="PROSITE" id="PS50072">
    <property type="entry name" value="CSA_PPIASE_2"/>
    <property type="match status" value="1"/>
</dbReference>
<dbReference type="Gene3D" id="2.40.100.10">
    <property type="entry name" value="Cyclophilin-like"/>
    <property type="match status" value="1"/>
</dbReference>
<evidence type="ECO:0000256" key="4">
    <source>
        <dbReference type="ARBA" id="ARBA00023235"/>
    </source>
</evidence>
<dbReference type="InterPro" id="IPR002130">
    <property type="entry name" value="Cyclophilin-type_PPIase_dom"/>
</dbReference>
<feature type="compositionally biased region" description="Basic and acidic residues" evidence="5">
    <location>
        <begin position="318"/>
        <end position="329"/>
    </location>
</feature>
<feature type="compositionally biased region" description="Low complexity" evidence="5">
    <location>
        <begin position="205"/>
        <end position="224"/>
    </location>
</feature>
<reference evidence="7" key="1">
    <citation type="submission" date="2019-01" db="EMBL/GenBank/DDBJ databases">
        <title>Draft genome sequences of three monokaryotic isolates of the white-rot basidiomycete fungus Dichomitus squalens.</title>
        <authorList>
            <consortium name="DOE Joint Genome Institute"/>
            <person name="Lopez S.C."/>
            <person name="Andreopoulos B."/>
            <person name="Pangilinan J."/>
            <person name="Lipzen A."/>
            <person name="Riley R."/>
            <person name="Ahrendt S."/>
            <person name="Ng V."/>
            <person name="Barry K."/>
            <person name="Daum C."/>
            <person name="Grigoriev I.V."/>
            <person name="Hilden K.S."/>
            <person name="Makela M.R."/>
            <person name="de Vries R.P."/>
        </authorList>
    </citation>
    <scope>NUCLEOTIDE SEQUENCE [LARGE SCALE GENOMIC DNA]</scope>
    <source>
        <strain evidence="7">OM18370.1</strain>
    </source>
</reference>
<dbReference type="GO" id="GO:0016018">
    <property type="term" value="F:cyclosporin A binding"/>
    <property type="evidence" value="ECO:0007669"/>
    <property type="project" value="TreeGrafter"/>
</dbReference>
<feature type="region of interest" description="Disordered" evidence="5">
    <location>
        <begin position="347"/>
        <end position="379"/>
    </location>
</feature>
<dbReference type="OrthoDB" id="407558at2759"/>
<dbReference type="Pfam" id="PF00160">
    <property type="entry name" value="Pro_isomerase"/>
    <property type="match status" value="1"/>
</dbReference>
<feature type="domain" description="PPIase cyclophilin-type" evidence="6">
    <location>
        <begin position="7"/>
        <end position="200"/>
    </location>
</feature>
<dbReference type="GO" id="GO:0005737">
    <property type="term" value="C:cytoplasm"/>
    <property type="evidence" value="ECO:0007669"/>
    <property type="project" value="TreeGrafter"/>
</dbReference>
<evidence type="ECO:0000256" key="5">
    <source>
        <dbReference type="SAM" id="MobiDB-lite"/>
    </source>
</evidence>
<keyword evidence="3" id="KW-0697">Rotamase</keyword>
<evidence type="ECO:0000256" key="1">
    <source>
        <dbReference type="ARBA" id="ARBA00000971"/>
    </source>
</evidence>
<dbReference type="PRINTS" id="PR00153">
    <property type="entry name" value="CSAPPISMRASE"/>
</dbReference>
<dbReference type="GO" id="GO:0003755">
    <property type="term" value="F:peptidyl-prolyl cis-trans isomerase activity"/>
    <property type="evidence" value="ECO:0007669"/>
    <property type="project" value="UniProtKB-KW"/>
</dbReference>
<dbReference type="AlphaFoldDB" id="A0A4Q9MEU4"/>
<feature type="compositionally biased region" description="Basic residues" evidence="5">
    <location>
        <begin position="233"/>
        <end position="252"/>
    </location>
</feature>